<proteinExistence type="predicted"/>
<dbReference type="EMBL" id="NFSB01000091">
    <property type="protein sequence ID" value="OUM22972.1"/>
    <property type="molecule type" value="Genomic_DNA"/>
</dbReference>
<gene>
    <name evidence="1" type="ORF">B8W72_29885</name>
</gene>
<protein>
    <submittedName>
        <fullName evidence="1">Uncharacterized protein</fullName>
    </submittedName>
</protein>
<reference evidence="1 2" key="1">
    <citation type="submission" date="2017-05" db="EMBL/GenBank/DDBJ databases">
        <title>Whole genome sequence of Pseudomonas putida isolate 1312 commercialized as a biostimulant.</title>
        <authorList>
            <person name="Crovadore J."/>
            <person name="Blanc P."/>
            <person name="Chablais R."/>
            <person name="Cochard B."/>
            <person name="Grizard D."/>
            <person name="Lefort F."/>
        </authorList>
    </citation>
    <scope>NUCLEOTIDE SEQUENCE [LARGE SCALE GENOMIC DNA]</scope>
    <source>
        <strain evidence="1 2">1312</strain>
    </source>
</reference>
<evidence type="ECO:0000313" key="1">
    <source>
        <dbReference type="EMBL" id="OUM22972.1"/>
    </source>
</evidence>
<comment type="caution">
    <text evidence="1">The sequence shown here is derived from an EMBL/GenBank/DDBJ whole genome shotgun (WGS) entry which is preliminary data.</text>
</comment>
<dbReference type="AlphaFoldDB" id="A0A1Y3KI59"/>
<accession>A0A1Y3KI59</accession>
<organism evidence="1 2">
    <name type="scientific">Pseudomonas putida</name>
    <name type="common">Arthrobacter siderocapsulatus</name>
    <dbReference type="NCBI Taxonomy" id="303"/>
    <lineage>
        <taxon>Bacteria</taxon>
        <taxon>Pseudomonadati</taxon>
        <taxon>Pseudomonadota</taxon>
        <taxon>Gammaproteobacteria</taxon>
        <taxon>Pseudomonadales</taxon>
        <taxon>Pseudomonadaceae</taxon>
        <taxon>Pseudomonas</taxon>
    </lineage>
</organism>
<sequence>MKESVWRPASGACTEPESVSRARAVKFGSLITGYLYHAAIDLHLSCLVGIVYGESRGRFEDGAIIRSSRLEGGWEQEGYRLYRTVNGSIYVVCDWASVEPDSRFASFSL</sequence>
<dbReference type="Proteomes" id="UP000196082">
    <property type="component" value="Unassembled WGS sequence"/>
</dbReference>
<evidence type="ECO:0000313" key="2">
    <source>
        <dbReference type="Proteomes" id="UP000196082"/>
    </source>
</evidence>
<name>A0A1Y3KI59_PSEPU</name>